<dbReference type="Pfam" id="PF01075">
    <property type="entry name" value="Glyco_transf_9"/>
    <property type="match status" value="1"/>
</dbReference>
<organism evidence="3">
    <name type="scientific">bioreactor metagenome</name>
    <dbReference type="NCBI Taxonomy" id="1076179"/>
    <lineage>
        <taxon>unclassified sequences</taxon>
        <taxon>metagenomes</taxon>
        <taxon>ecological metagenomes</taxon>
    </lineage>
</organism>
<dbReference type="GO" id="GO:0009244">
    <property type="term" value="P:lipopolysaccharide core region biosynthetic process"/>
    <property type="evidence" value="ECO:0007669"/>
    <property type="project" value="TreeGrafter"/>
</dbReference>
<dbReference type="InterPro" id="IPR051199">
    <property type="entry name" value="LPS_LOS_Heptosyltrfase"/>
</dbReference>
<proteinExistence type="predicted"/>
<keyword evidence="1" id="KW-0328">Glycosyltransferase</keyword>
<keyword evidence="2" id="KW-0808">Transferase</keyword>
<reference evidence="3" key="1">
    <citation type="submission" date="2019-08" db="EMBL/GenBank/DDBJ databases">
        <authorList>
            <person name="Kucharzyk K."/>
            <person name="Murdoch R.W."/>
            <person name="Higgins S."/>
            <person name="Loffler F."/>
        </authorList>
    </citation>
    <scope>NUCLEOTIDE SEQUENCE</scope>
</reference>
<dbReference type="GO" id="GO:0005829">
    <property type="term" value="C:cytosol"/>
    <property type="evidence" value="ECO:0007669"/>
    <property type="project" value="TreeGrafter"/>
</dbReference>
<dbReference type="InterPro" id="IPR002201">
    <property type="entry name" value="Glyco_trans_9"/>
</dbReference>
<dbReference type="EMBL" id="VSSQ01071585">
    <property type="protein sequence ID" value="MPN23159.1"/>
    <property type="molecule type" value="Genomic_DNA"/>
</dbReference>
<comment type="caution">
    <text evidence="3">The sequence shown here is derived from an EMBL/GenBank/DDBJ whole genome shotgun (WGS) entry which is preliminary data.</text>
</comment>
<dbReference type="PANTHER" id="PTHR30160:SF1">
    <property type="entry name" value="LIPOPOLYSACCHARIDE 1,2-N-ACETYLGLUCOSAMINETRANSFERASE-RELATED"/>
    <property type="match status" value="1"/>
</dbReference>
<evidence type="ECO:0000256" key="1">
    <source>
        <dbReference type="ARBA" id="ARBA00022676"/>
    </source>
</evidence>
<evidence type="ECO:0000313" key="3">
    <source>
        <dbReference type="EMBL" id="MPN23159.1"/>
    </source>
</evidence>
<name>A0A645GBI5_9ZZZZ</name>
<evidence type="ECO:0008006" key="4">
    <source>
        <dbReference type="Google" id="ProtNLM"/>
    </source>
</evidence>
<dbReference type="AlphaFoldDB" id="A0A645GBI5"/>
<evidence type="ECO:0000256" key="2">
    <source>
        <dbReference type="ARBA" id="ARBA00022679"/>
    </source>
</evidence>
<dbReference type="SUPFAM" id="SSF53756">
    <property type="entry name" value="UDP-Glycosyltransferase/glycogen phosphorylase"/>
    <property type="match status" value="1"/>
</dbReference>
<gene>
    <name evidence="3" type="ORF">SDC9_170546</name>
</gene>
<dbReference type="Gene3D" id="3.40.50.2000">
    <property type="entry name" value="Glycogen Phosphorylase B"/>
    <property type="match status" value="1"/>
</dbReference>
<accession>A0A645GBI5</accession>
<sequence>MNYYDRVRRYLGIPLRGDFVSPQPLPDSIDKVIFCPESSELRRSLSIENKSRLLHEIRRRWPGVKVTVAAKDGRYLRGDDEVVAIPLGKSRKDSLRFVKAIKDSDLVISVDAGPLHIAAALNVFVLGVFSSAHPLTVINFKTRAAVLRSGLLNNAYCELEKCTKPRCMDGLSLDQVILKFDAKAVRRVAYDHCPAGYSDSEVL</sequence>
<dbReference type="GO" id="GO:0008713">
    <property type="term" value="F:ADP-heptose-lipopolysaccharide heptosyltransferase activity"/>
    <property type="evidence" value="ECO:0007669"/>
    <property type="project" value="TreeGrafter"/>
</dbReference>
<protein>
    <recommendedName>
        <fullName evidence="4">Lipopolysaccharide core heptosyltransferase RfaQ</fullName>
    </recommendedName>
</protein>
<dbReference type="PANTHER" id="PTHR30160">
    <property type="entry name" value="TETRAACYLDISACCHARIDE 4'-KINASE-RELATED"/>
    <property type="match status" value="1"/>
</dbReference>